<gene>
    <name evidence="5" type="ORF">LMTR13_20090</name>
</gene>
<keyword evidence="3" id="KW-0732">Signal</keyword>
<dbReference type="PANTHER" id="PTHR13887">
    <property type="entry name" value="GLUTATHIONE S-TRANSFERASE KAPPA"/>
    <property type="match status" value="1"/>
</dbReference>
<dbReference type="Pfam" id="PF13462">
    <property type="entry name" value="Thioredoxin_4"/>
    <property type="match status" value="1"/>
</dbReference>
<dbReference type="AlphaFoldDB" id="A0A1B1UHB3"/>
<dbReference type="SUPFAM" id="SSF52833">
    <property type="entry name" value="Thioredoxin-like"/>
    <property type="match status" value="1"/>
</dbReference>
<dbReference type="InterPro" id="IPR013766">
    <property type="entry name" value="Thioredoxin_domain"/>
</dbReference>
<evidence type="ECO:0000256" key="1">
    <source>
        <dbReference type="ARBA" id="ARBA00003565"/>
    </source>
</evidence>
<evidence type="ECO:0000313" key="5">
    <source>
        <dbReference type="EMBL" id="ANW02133.1"/>
    </source>
</evidence>
<dbReference type="STRING" id="1274631.LMTR13_20090"/>
<feature type="chain" id="PRO_5008530542" evidence="3">
    <location>
        <begin position="27"/>
        <end position="211"/>
    </location>
</feature>
<dbReference type="PROSITE" id="PS51352">
    <property type="entry name" value="THIOREDOXIN_2"/>
    <property type="match status" value="1"/>
</dbReference>
<dbReference type="EMBL" id="CP016428">
    <property type="protein sequence ID" value="ANW02133.1"/>
    <property type="molecule type" value="Genomic_DNA"/>
</dbReference>
<dbReference type="PANTHER" id="PTHR13887:SF56">
    <property type="entry name" value="THIOREDOXIN-LIKE REDUCTASE RV2466C"/>
    <property type="match status" value="1"/>
</dbReference>
<dbReference type="OrthoDB" id="8478320at2"/>
<comment type="function">
    <text evidence="1">May be required for disulfide bond formation in some proteins.</text>
</comment>
<reference evidence="5 6" key="1">
    <citation type="submission" date="2016-07" db="EMBL/GenBank/DDBJ databases">
        <title>Complete genome sequence of Bradyrhizobium icense LMTR 13T, a potential inoculant strain isolated from lima bean (Phaseolus lunatus) in Peru.</title>
        <authorList>
            <person name="Ormeno-Orrillo E."/>
            <person name="Duran D."/>
            <person name="Rogel M.A."/>
            <person name="Rey L."/>
            <person name="Imperial J."/>
            <person name="Ruiz-Argueso T."/>
            <person name="Martinez-Romero E."/>
        </authorList>
    </citation>
    <scope>NUCLEOTIDE SEQUENCE [LARGE SCALE GENOMIC DNA]</scope>
    <source>
        <strain evidence="5 6">LMTR 13</strain>
    </source>
</reference>
<feature type="signal peptide" evidence="3">
    <location>
        <begin position="1"/>
        <end position="26"/>
    </location>
</feature>
<dbReference type="Gene3D" id="3.40.30.10">
    <property type="entry name" value="Glutaredoxin"/>
    <property type="match status" value="1"/>
</dbReference>
<evidence type="ECO:0000313" key="6">
    <source>
        <dbReference type="Proteomes" id="UP000092839"/>
    </source>
</evidence>
<evidence type="ECO:0000256" key="2">
    <source>
        <dbReference type="ARBA" id="ARBA00005791"/>
    </source>
</evidence>
<dbReference type="RefSeq" id="WP_065729344.1">
    <property type="nucleotide sequence ID" value="NZ_CP016428.1"/>
</dbReference>
<dbReference type="InterPro" id="IPR012336">
    <property type="entry name" value="Thioredoxin-like_fold"/>
</dbReference>
<proteinExistence type="inferred from homology"/>
<dbReference type="Proteomes" id="UP000092839">
    <property type="component" value="Chromosome"/>
</dbReference>
<feature type="domain" description="Thioredoxin" evidence="4">
    <location>
        <begin position="19"/>
        <end position="210"/>
    </location>
</feature>
<organism evidence="5 6">
    <name type="scientific">Bradyrhizobium icense</name>
    <dbReference type="NCBI Taxonomy" id="1274631"/>
    <lineage>
        <taxon>Bacteria</taxon>
        <taxon>Pseudomonadati</taxon>
        <taxon>Pseudomonadota</taxon>
        <taxon>Alphaproteobacteria</taxon>
        <taxon>Hyphomicrobiales</taxon>
        <taxon>Nitrobacteraceae</taxon>
        <taxon>Bradyrhizobium</taxon>
    </lineage>
</organism>
<name>A0A1B1UHB3_9BRAD</name>
<dbReference type="GO" id="GO:0016853">
    <property type="term" value="F:isomerase activity"/>
    <property type="evidence" value="ECO:0007669"/>
    <property type="project" value="UniProtKB-KW"/>
</dbReference>
<dbReference type="KEGG" id="bic:LMTR13_20090"/>
<sequence length="211" mass="23309">MNVRRRIAFAALLAFASPVTPGTALAQSAIAAAVAKPVSLPDIAIGSEKAPITITEYSSMSCPHCAAFGQNVFPMLRSKYINTGKVRFVFREFPLDIKAAAASILARCIGKGDSEKYLGAVEMLFKLQDRLMAQTKDTLIYVGKQHGMSEQDVKTCEEDQAQFDKLNADQQYAHRELKVTSTPTFFLNGVRLQGSMSFEELEERIRPLLKK</sequence>
<accession>A0A1B1UHB3</accession>
<evidence type="ECO:0000256" key="3">
    <source>
        <dbReference type="SAM" id="SignalP"/>
    </source>
</evidence>
<protein>
    <submittedName>
        <fullName evidence="5">Protein-disulfide isomerase</fullName>
    </submittedName>
</protein>
<dbReference type="InterPro" id="IPR036249">
    <property type="entry name" value="Thioredoxin-like_sf"/>
</dbReference>
<evidence type="ECO:0000259" key="4">
    <source>
        <dbReference type="PROSITE" id="PS51352"/>
    </source>
</evidence>
<keyword evidence="6" id="KW-1185">Reference proteome</keyword>
<keyword evidence="5" id="KW-0413">Isomerase</keyword>
<comment type="similarity">
    <text evidence="2">Belongs to the thioredoxin family. DsbA subfamily.</text>
</comment>